<dbReference type="RefSeq" id="WP_345324554.1">
    <property type="nucleotide sequence ID" value="NZ_BAABGA010000047.1"/>
</dbReference>
<dbReference type="Proteomes" id="UP001500840">
    <property type="component" value="Unassembled WGS sequence"/>
</dbReference>
<name>A0ABP8N023_9BACT</name>
<feature type="signal peptide" evidence="1">
    <location>
        <begin position="1"/>
        <end position="20"/>
    </location>
</feature>
<keyword evidence="1" id="KW-0732">Signal</keyword>
<feature type="chain" id="PRO_5045156974" evidence="1">
    <location>
        <begin position="21"/>
        <end position="124"/>
    </location>
</feature>
<reference evidence="3" key="1">
    <citation type="journal article" date="2019" name="Int. J. Syst. Evol. Microbiol.">
        <title>The Global Catalogue of Microorganisms (GCM) 10K type strain sequencing project: providing services to taxonomists for standard genome sequencing and annotation.</title>
        <authorList>
            <consortium name="The Broad Institute Genomics Platform"/>
            <consortium name="The Broad Institute Genome Sequencing Center for Infectious Disease"/>
            <person name="Wu L."/>
            <person name="Ma J."/>
        </authorList>
    </citation>
    <scope>NUCLEOTIDE SEQUENCE [LARGE SCALE GENOMIC DNA]</scope>
    <source>
        <strain evidence="3">JCM 17759</strain>
    </source>
</reference>
<proteinExistence type="predicted"/>
<dbReference type="EMBL" id="BAABGA010000047">
    <property type="protein sequence ID" value="GAA4459003.1"/>
    <property type="molecule type" value="Genomic_DNA"/>
</dbReference>
<sequence>MTHRIAALVVLTVFCSYVTADDCLPESAGNESRQLPANVSANEDPAVVYHGKREIRIESEGAKPTVALSDRRGGAEKFNYYGKREIRVEAIGARATGARRTNKVTAKERPFVYYGTRDISTPGE</sequence>
<comment type="caution">
    <text evidence="2">The sequence shown here is derived from an EMBL/GenBank/DDBJ whole genome shotgun (WGS) entry which is preliminary data.</text>
</comment>
<gene>
    <name evidence="2" type="ORF">GCM10023156_37920</name>
</gene>
<evidence type="ECO:0000256" key="1">
    <source>
        <dbReference type="SAM" id="SignalP"/>
    </source>
</evidence>
<evidence type="ECO:0000313" key="2">
    <source>
        <dbReference type="EMBL" id="GAA4459003.1"/>
    </source>
</evidence>
<accession>A0ABP8N023</accession>
<organism evidence="2 3">
    <name type="scientific">Novipirellula rosea</name>
    <dbReference type="NCBI Taxonomy" id="1031540"/>
    <lineage>
        <taxon>Bacteria</taxon>
        <taxon>Pseudomonadati</taxon>
        <taxon>Planctomycetota</taxon>
        <taxon>Planctomycetia</taxon>
        <taxon>Pirellulales</taxon>
        <taxon>Pirellulaceae</taxon>
        <taxon>Novipirellula</taxon>
    </lineage>
</organism>
<protein>
    <submittedName>
        <fullName evidence="2">Uncharacterized protein</fullName>
    </submittedName>
</protein>
<keyword evidence="3" id="KW-1185">Reference proteome</keyword>
<evidence type="ECO:0000313" key="3">
    <source>
        <dbReference type="Proteomes" id="UP001500840"/>
    </source>
</evidence>